<feature type="region of interest" description="Disordered" evidence="1">
    <location>
        <begin position="1"/>
        <end position="22"/>
    </location>
</feature>
<keyword evidence="4" id="KW-1185">Reference proteome</keyword>
<name>A0A849BPS9_9ACTN</name>
<evidence type="ECO:0000313" key="3">
    <source>
        <dbReference type="EMBL" id="NNH22564.1"/>
    </source>
</evidence>
<feature type="transmembrane region" description="Helical" evidence="2">
    <location>
        <begin position="129"/>
        <end position="151"/>
    </location>
</feature>
<feature type="transmembrane region" description="Helical" evidence="2">
    <location>
        <begin position="85"/>
        <end position="109"/>
    </location>
</feature>
<accession>A0A849BPS9</accession>
<comment type="caution">
    <text evidence="3">The sequence shown here is derived from an EMBL/GenBank/DDBJ whole genome shotgun (WGS) entry which is preliminary data.</text>
</comment>
<dbReference type="AlphaFoldDB" id="A0A849BPS9"/>
<gene>
    <name evidence="3" type="ORF">HLB09_05545</name>
</gene>
<evidence type="ECO:0000256" key="1">
    <source>
        <dbReference type="SAM" id="MobiDB-lite"/>
    </source>
</evidence>
<keyword evidence="2" id="KW-1133">Transmembrane helix</keyword>
<keyword evidence="2" id="KW-0812">Transmembrane</keyword>
<sequence length="259" mass="25882">MSAVLPSSSPRALGPARRSGASPSPVLAVLRLQAVKRFETWATPLVVLLLGLVFTVLLVLVVWRATGEGPGSPTLAEVGRGTQVAVPWLVGYLVYNGVQSVGTTFPLALALGTARRAFAVGTLLHHARVAAWVAVAVLAVRGVEVVTGGWWAGLHLLGGAALGGGDPVRLVVTVLLASLVAMSVGGAFAAVWLRGGARAAGAAGAALGLLVGAAALVLVAAAPDLAGAFRVWWLAVAAVVVTAAGAAVQVVALRGASVR</sequence>
<feature type="transmembrane region" description="Helical" evidence="2">
    <location>
        <begin position="171"/>
        <end position="193"/>
    </location>
</feature>
<feature type="transmembrane region" description="Helical" evidence="2">
    <location>
        <begin position="200"/>
        <end position="220"/>
    </location>
</feature>
<feature type="transmembrane region" description="Helical" evidence="2">
    <location>
        <begin position="41"/>
        <end position="65"/>
    </location>
</feature>
<feature type="transmembrane region" description="Helical" evidence="2">
    <location>
        <begin position="232"/>
        <end position="253"/>
    </location>
</feature>
<feature type="compositionally biased region" description="Polar residues" evidence="1">
    <location>
        <begin position="1"/>
        <end position="10"/>
    </location>
</feature>
<protein>
    <submittedName>
        <fullName evidence="3">Uncharacterized protein</fullName>
    </submittedName>
</protein>
<evidence type="ECO:0000313" key="4">
    <source>
        <dbReference type="Proteomes" id="UP000555552"/>
    </source>
</evidence>
<organism evidence="3 4">
    <name type="scientific">Pseudokineococcus marinus</name>
    <dbReference type="NCBI Taxonomy" id="351215"/>
    <lineage>
        <taxon>Bacteria</taxon>
        <taxon>Bacillati</taxon>
        <taxon>Actinomycetota</taxon>
        <taxon>Actinomycetes</taxon>
        <taxon>Kineosporiales</taxon>
        <taxon>Kineosporiaceae</taxon>
        <taxon>Pseudokineococcus</taxon>
    </lineage>
</organism>
<reference evidence="3 4" key="1">
    <citation type="submission" date="2020-05" db="EMBL/GenBank/DDBJ databases">
        <title>MicrobeNet Type strains.</title>
        <authorList>
            <person name="Nicholson A.C."/>
        </authorList>
    </citation>
    <scope>NUCLEOTIDE SEQUENCE [LARGE SCALE GENOMIC DNA]</scope>
    <source>
        <strain evidence="3 4">JCM 14547</strain>
    </source>
</reference>
<evidence type="ECO:0000256" key="2">
    <source>
        <dbReference type="SAM" id="Phobius"/>
    </source>
</evidence>
<dbReference type="Proteomes" id="UP000555552">
    <property type="component" value="Unassembled WGS sequence"/>
</dbReference>
<dbReference type="EMBL" id="JABEMA010000050">
    <property type="protein sequence ID" value="NNH22564.1"/>
    <property type="molecule type" value="Genomic_DNA"/>
</dbReference>
<keyword evidence="2" id="KW-0472">Membrane</keyword>
<dbReference type="RefSeq" id="WP_171202409.1">
    <property type="nucleotide sequence ID" value="NZ_BAAANP010000023.1"/>
</dbReference>
<proteinExistence type="predicted"/>